<evidence type="ECO:0000313" key="2">
    <source>
        <dbReference type="EMBL" id="SNS86982.1"/>
    </source>
</evidence>
<dbReference type="Proteomes" id="UP000198284">
    <property type="component" value="Unassembled WGS sequence"/>
</dbReference>
<dbReference type="RefSeq" id="WP_089399821.1">
    <property type="nucleotide sequence ID" value="NZ_FZOT01000008.1"/>
</dbReference>
<dbReference type="OrthoDB" id="9810066at2"/>
<evidence type="ECO:0000256" key="1">
    <source>
        <dbReference type="SAM" id="Phobius"/>
    </source>
</evidence>
<keyword evidence="1" id="KW-0472">Membrane</keyword>
<accession>A0A239I0N7</accession>
<feature type="transmembrane region" description="Helical" evidence="1">
    <location>
        <begin position="28"/>
        <end position="45"/>
    </location>
</feature>
<dbReference type="EMBL" id="FZOT01000008">
    <property type="protein sequence ID" value="SNS86982.1"/>
    <property type="molecule type" value="Genomic_DNA"/>
</dbReference>
<keyword evidence="1" id="KW-0812">Transmembrane</keyword>
<proteinExistence type="predicted"/>
<organism evidence="2 3">
    <name type="scientific">Noviherbaspirillum humi</name>
    <dbReference type="NCBI Taxonomy" id="1688639"/>
    <lineage>
        <taxon>Bacteria</taxon>
        <taxon>Pseudomonadati</taxon>
        <taxon>Pseudomonadota</taxon>
        <taxon>Betaproteobacteria</taxon>
        <taxon>Burkholderiales</taxon>
        <taxon>Oxalobacteraceae</taxon>
        <taxon>Noviherbaspirillum</taxon>
    </lineage>
</organism>
<sequence length="167" mass="18874">MVKRTDFPGLELEVDPRQQRLEGVVERVAWVVLAAFLMAIAFGLFGRGGPLSDSEAVSADRDIGIEYQRFVRHHTSDTLRIRVDAKADTVRLKVSADYLRRIQIEQVTPPPQRVVMEKGALVYEFNARPGSIHDITFDFMPEGIGSLPGWIALEGRSRLSFEQFVYP</sequence>
<reference evidence="2 3" key="1">
    <citation type="submission" date="2017-06" db="EMBL/GenBank/DDBJ databases">
        <authorList>
            <person name="Kim H.J."/>
            <person name="Triplett B.A."/>
        </authorList>
    </citation>
    <scope>NUCLEOTIDE SEQUENCE [LARGE SCALE GENOMIC DNA]</scope>
    <source>
        <strain evidence="2 3">U15</strain>
    </source>
</reference>
<evidence type="ECO:0000313" key="3">
    <source>
        <dbReference type="Proteomes" id="UP000198284"/>
    </source>
</evidence>
<gene>
    <name evidence="2" type="ORF">SAMN06265795_10844</name>
</gene>
<name>A0A239I0N7_9BURK</name>
<keyword evidence="1" id="KW-1133">Transmembrane helix</keyword>
<protein>
    <submittedName>
        <fullName evidence="2">Uncharacterized protein</fullName>
    </submittedName>
</protein>
<dbReference type="AlphaFoldDB" id="A0A239I0N7"/>
<keyword evidence="3" id="KW-1185">Reference proteome</keyword>